<keyword evidence="2" id="KW-0812">Transmembrane</keyword>
<organism evidence="3 4">
    <name type="scientific">Pomacea canaliculata</name>
    <name type="common">Golden apple snail</name>
    <dbReference type="NCBI Taxonomy" id="400727"/>
    <lineage>
        <taxon>Eukaryota</taxon>
        <taxon>Metazoa</taxon>
        <taxon>Spiralia</taxon>
        <taxon>Lophotrochozoa</taxon>
        <taxon>Mollusca</taxon>
        <taxon>Gastropoda</taxon>
        <taxon>Caenogastropoda</taxon>
        <taxon>Architaenioglossa</taxon>
        <taxon>Ampullarioidea</taxon>
        <taxon>Ampullariidae</taxon>
        <taxon>Pomacea</taxon>
    </lineage>
</organism>
<dbReference type="OrthoDB" id="5835829at2759"/>
<reference evidence="3 4" key="1">
    <citation type="submission" date="2018-04" db="EMBL/GenBank/DDBJ databases">
        <title>The genome of golden apple snail Pomacea canaliculata provides insight into stress tolerance and invasive adaptation.</title>
        <authorList>
            <person name="Liu C."/>
            <person name="Liu B."/>
            <person name="Ren Y."/>
            <person name="Zhang Y."/>
            <person name="Wang H."/>
            <person name="Li S."/>
            <person name="Jiang F."/>
            <person name="Yin L."/>
            <person name="Zhang G."/>
            <person name="Qian W."/>
            <person name="Fan W."/>
        </authorList>
    </citation>
    <scope>NUCLEOTIDE SEQUENCE [LARGE SCALE GENOMIC DNA]</scope>
    <source>
        <strain evidence="3">SZHN2017</strain>
        <tissue evidence="3">Muscle</tissue>
    </source>
</reference>
<keyword evidence="1" id="KW-0808">Transferase</keyword>
<name>A0A2T7PG62_POMCA</name>
<feature type="transmembrane region" description="Helical" evidence="2">
    <location>
        <begin position="55"/>
        <end position="73"/>
    </location>
</feature>
<protein>
    <submittedName>
        <fullName evidence="3">Uncharacterized protein</fullName>
    </submittedName>
</protein>
<dbReference type="Proteomes" id="UP000245119">
    <property type="component" value="Linkage Group LG4"/>
</dbReference>
<comment type="caution">
    <text evidence="3">The sequence shown here is derived from an EMBL/GenBank/DDBJ whole genome shotgun (WGS) entry which is preliminary data.</text>
</comment>
<accession>A0A2T7PG62</accession>
<dbReference type="InterPro" id="IPR002213">
    <property type="entry name" value="UDP_glucos_trans"/>
</dbReference>
<evidence type="ECO:0000313" key="4">
    <source>
        <dbReference type="Proteomes" id="UP000245119"/>
    </source>
</evidence>
<dbReference type="AlphaFoldDB" id="A0A2T7PG62"/>
<keyword evidence="2" id="KW-0472">Membrane</keyword>
<evidence type="ECO:0000256" key="1">
    <source>
        <dbReference type="ARBA" id="ARBA00022679"/>
    </source>
</evidence>
<keyword evidence="2" id="KW-1133">Transmembrane helix</keyword>
<dbReference type="GO" id="GO:0008194">
    <property type="term" value="F:UDP-glycosyltransferase activity"/>
    <property type="evidence" value="ECO:0007669"/>
    <property type="project" value="InterPro"/>
</dbReference>
<evidence type="ECO:0000313" key="3">
    <source>
        <dbReference type="EMBL" id="PVD32403.1"/>
    </source>
</evidence>
<dbReference type="EMBL" id="PZQS01000004">
    <property type="protein sequence ID" value="PVD32403.1"/>
    <property type="molecule type" value="Genomic_DNA"/>
</dbReference>
<gene>
    <name evidence="3" type="ORF">C0Q70_07837</name>
</gene>
<evidence type="ECO:0000256" key="2">
    <source>
        <dbReference type="SAM" id="Phobius"/>
    </source>
</evidence>
<proteinExistence type="predicted"/>
<keyword evidence="4" id="KW-1185">Reference proteome</keyword>
<sequence>MTLWKSSAYRDAIARASHLFRDQMGVPAERGAYWLDHVMKYGGGYMRSAGQEIPLYQFLLLDVVFFIVAALILRFDAESHAHRCSTGTGKRHSYPIPACEGIHLGL</sequence>
<dbReference type="Pfam" id="PF00201">
    <property type="entry name" value="UDPGT"/>
    <property type="match status" value="1"/>
</dbReference>